<dbReference type="InterPro" id="IPR027417">
    <property type="entry name" value="P-loop_NTPase"/>
</dbReference>
<name>A0A101HHJ2_9BACT</name>
<dbReference type="InterPro" id="IPR047112">
    <property type="entry name" value="RecG/Mfd"/>
</dbReference>
<evidence type="ECO:0000256" key="5">
    <source>
        <dbReference type="ARBA" id="ARBA00023204"/>
    </source>
</evidence>
<dbReference type="GO" id="GO:0016787">
    <property type="term" value="F:hydrolase activity"/>
    <property type="evidence" value="ECO:0007669"/>
    <property type="project" value="UniProtKB-KW"/>
</dbReference>
<dbReference type="SUPFAM" id="SSF52540">
    <property type="entry name" value="P-loop containing nucleoside triphosphate hydrolases"/>
    <property type="match status" value="1"/>
</dbReference>
<keyword evidence="3 7" id="KW-0547">Nucleotide-binding</keyword>
<dbReference type="EC" id="3.6.4.12" evidence="7"/>
<keyword evidence="2 7" id="KW-0378">Hydrolase</keyword>
<dbReference type="InterPro" id="IPR012340">
    <property type="entry name" value="NA-bd_OB-fold"/>
</dbReference>
<dbReference type="PANTHER" id="PTHR47964">
    <property type="entry name" value="ATP-DEPENDENT DNA HELICASE HOMOLOG RECG, CHLOROPLASTIC"/>
    <property type="match status" value="1"/>
</dbReference>
<dbReference type="Pfam" id="PF17191">
    <property type="entry name" value="RecG_wedge"/>
    <property type="match status" value="1"/>
</dbReference>
<evidence type="ECO:0000256" key="1">
    <source>
        <dbReference type="ARBA" id="ARBA00022763"/>
    </source>
</evidence>
<dbReference type="InterPro" id="IPR014001">
    <property type="entry name" value="Helicase_ATP-bd"/>
</dbReference>
<accession>A0A101HHJ2</accession>
<dbReference type="InterPro" id="IPR033454">
    <property type="entry name" value="RecG_wedge"/>
</dbReference>
<keyword evidence="5" id="KW-0234">DNA repair</keyword>
<dbReference type="CDD" id="cd04488">
    <property type="entry name" value="RecG_wedge_OBF"/>
    <property type="match status" value="1"/>
</dbReference>
<comment type="caution">
    <text evidence="7">The sequence shown here is derived from an EMBL/GenBank/DDBJ whole genome shotgun (WGS) entry which is preliminary data.</text>
</comment>
<proteinExistence type="predicted"/>
<evidence type="ECO:0000256" key="2">
    <source>
        <dbReference type="ARBA" id="ARBA00022801"/>
    </source>
</evidence>
<protein>
    <submittedName>
        <fullName evidence="7">ATP-dependent DNA helicase RecG</fullName>
        <ecNumber evidence="7">3.6.4.12</ecNumber>
    </submittedName>
</protein>
<dbReference type="Gene3D" id="3.40.50.300">
    <property type="entry name" value="P-loop containing nucleotide triphosphate hydrolases"/>
    <property type="match status" value="1"/>
</dbReference>
<evidence type="ECO:0000313" key="7">
    <source>
        <dbReference type="EMBL" id="KUK76970.1"/>
    </source>
</evidence>
<keyword evidence="3 7" id="KW-0347">Helicase</keyword>
<dbReference type="Proteomes" id="UP000053904">
    <property type="component" value="Unassembled WGS sequence"/>
</dbReference>
<reference evidence="8" key="1">
    <citation type="journal article" date="2015" name="MBio">
        <title>Genome-Resolved Metagenomic Analysis Reveals Roles for Candidate Phyla and Other Microbial Community Members in Biogeochemical Transformations in Oil Reservoirs.</title>
        <authorList>
            <person name="Hu P."/>
            <person name="Tom L."/>
            <person name="Singh A."/>
            <person name="Thomas B.C."/>
            <person name="Baker B.J."/>
            <person name="Piceno Y.M."/>
            <person name="Andersen G.L."/>
            <person name="Banfield J.F."/>
        </authorList>
    </citation>
    <scope>NUCLEOTIDE SEQUENCE [LARGE SCALE GENOMIC DNA]</scope>
</reference>
<sequence>MHITAGSNITTVKGVGDKLKKVFYNLNIETVNDLVKHIPFRYRDTREIFTISQFKEQEEGTFLGQIVDTKNIYTRRGKKLTKVRVADNEDKIDLTFFNQTYLTKVLRKGDWYIFDGKISNKNGKNVYNPKYEKFEGDTDLQTNLGKIYGIYHETKGITSRNIRKILGNIKDEIPNLYSEYLPKEILEKEKLVSITEALVQIHFPDSKDSLELARERLSFDEMLRVAIQIEKQAMERAKQISRPIGTENQLHKEFVESLSYELTKGQSKAIKDIYDDIKKSIPMNRLLNGDVGSGKTVVAASAILQCTKAGYSSILLAPTTVLAKQHFETLNEILKPFDVDIELCISAEKTVSDADNKLIIGTHAVLFQKELPEDFNLLIVDEQHR</sequence>
<dbReference type="GO" id="GO:0005524">
    <property type="term" value="F:ATP binding"/>
    <property type="evidence" value="ECO:0007669"/>
    <property type="project" value="InterPro"/>
</dbReference>
<keyword evidence="4" id="KW-0238">DNA-binding</keyword>
<dbReference type="PROSITE" id="PS51192">
    <property type="entry name" value="HELICASE_ATP_BIND_1"/>
    <property type="match status" value="1"/>
</dbReference>
<organism evidence="7 8">
    <name type="scientific">candidate division WS6 bacterium 34_10</name>
    <dbReference type="NCBI Taxonomy" id="1641389"/>
    <lineage>
        <taxon>Bacteria</taxon>
        <taxon>Candidatus Dojkabacteria</taxon>
    </lineage>
</organism>
<dbReference type="InterPro" id="IPR011545">
    <property type="entry name" value="DEAD/DEAH_box_helicase_dom"/>
</dbReference>
<dbReference type="GO" id="GO:0003678">
    <property type="term" value="F:DNA helicase activity"/>
    <property type="evidence" value="ECO:0007669"/>
    <property type="project" value="UniProtKB-EC"/>
</dbReference>
<dbReference type="SUPFAM" id="SSF50249">
    <property type="entry name" value="Nucleic acid-binding proteins"/>
    <property type="match status" value="1"/>
</dbReference>
<dbReference type="PANTHER" id="PTHR47964:SF1">
    <property type="entry name" value="ATP-DEPENDENT DNA HELICASE HOMOLOG RECG, CHLOROPLASTIC"/>
    <property type="match status" value="1"/>
</dbReference>
<dbReference type="EMBL" id="LGGO01000080">
    <property type="protein sequence ID" value="KUK76970.1"/>
    <property type="molecule type" value="Genomic_DNA"/>
</dbReference>
<dbReference type="GO" id="GO:0006281">
    <property type="term" value="P:DNA repair"/>
    <property type="evidence" value="ECO:0007669"/>
    <property type="project" value="UniProtKB-KW"/>
</dbReference>
<dbReference type="Pfam" id="PF00270">
    <property type="entry name" value="DEAD"/>
    <property type="match status" value="1"/>
</dbReference>
<dbReference type="GO" id="GO:0003677">
    <property type="term" value="F:DNA binding"/>
    <property type="evidence" value="ECO:0007669"/>
    <property type="project" value="UniProtKB-KW"/>
</dbReference>
<evidence type="ECO:0000256" key="3">
    <source>
        <dbReference type="ARBA" id="ARBA00022806"/>
    </source>
</evidence>
<gene>
    <name evidence="7" type="ORF">XD93_0620</name>
</gene>
<evidence type="ECO:0000259" key="6">
    <source>
        <dbReference type="PROSITE" id="PS51192"/>
    </source>
</evidence>
<dbReference type="Gene3D" id="2.40.50.140">
    <property type="entry name" value="Nucleic acid-binding proteins"/>
    <property type="match status" value="1"/>
</dbReference>
<evidence type="ECO:0000313" key="8">
    <source>
        <dbReference type="Proteomes" id="UP000053904"/>
    </source>
</evidence>
<keyword evidence="1" id="KW-0227">DNA damage</keyword>
<keyword evidence="3 7" id="KW-0067">ATP-binding</keyword>
<evidence type="ECO:0000256" key="4">
    <source>
        <dbReference type="ARBA" id="ARBA00023125"/>
    </source>
</evidence>
<feature type="domain" description="Helicase ATP-binding" evidence="6">
    <location>
        <begin position="276"/>
        <end position="385"/>
    </location>
</feature>
<feature type="non-terminal residue" evidence="7">
    <location>
        <position position="385"/>
    </location>
</feature>
<dbReference type="AlphaFoldDB" id="A0A101HHJ2"/>